<name>A0A1R3HA22_COCAP</name>
<comment type="caution">
    <text evidence="1">The sequence shown here is derived from an EMBL/GenBank/DDBJ whole genome shotgun (WGS) entry which is preliminary data.</text>
</comment>
<gene>
    <name evidence="1" type="ORF">CCACVL1_20729</name>
</gene>
<dbReference type="EMBL" id="AWWV01012444">
    <property type="protein sequence ID" value="OMO67171.1"/>
    <property type="molecule type" value="Genomic_DNA"/>
</dbReference>
<protein>
    <submittedName>
        <fullName evidence="1">Cobyrinic acid ac-diamide synthase</fullName>
    </submittedName>
</protein>
<sequence length="41" mass="4589">MAATITTETTKFIIKAIEIIIIIITIDPQGCLQFITLKVRL</sequence>
<dbReference type="Gramene" id="OMO67171">
    <property type="protein sequence ID" value="OMO67171"/>
    <property type="gene ID" value="CCACVL1_20729"/>
</dbReference>
<reference evidence="1 2" key="1">
    <citation type="submission" date="2013-09" db="EMBL/GenBank/DDBJ databases">
        <title>Corchorus capsularis genome sequencing.</title>
        <authorList>
            <person name="Alam M."/>
            <person name="Haque M.S."/>
            <person name="Islam M.S."/>
            <person name="Emdad E.M."/>
            <person name="Islam M.M."/>
            <person name="Ahmed B."/>
            <person name="Halim A."/>
            <person name="Hossen Q.M.M."/>
            <person name="Hossain M.Z."/>
            <person name="Ahmed R."/>
            <person name="Khan M.M."/>
            <person name="Islam R."/>
            <person name="Rashid M.M."/>
            <person name="Khan S.A."/>
            <person name="Rahman M.S."/>
            <person name="Alam M."/>
        </authorList>
    </citation>
    <scope>NUCLEOTIDE SEQUENCE [LARGE SCALE GENOMIC DNA]</scope>
    <source>
        <strain evidence="2">cv. CVL-1</strain>
        <tissue evidence="1">Whole seedling</tissue>
    </source>
</reference>
<dbReference type="AlphaFoldDB" id="A0A1R3HA22"/>
<dbReference type="Proteomes" id="UP000188268">
    <property type="component" value="Unassembled WGS sequence"/>
</dbReference>
<accession>A0A1R3HA22</accession>
<evidence type="ECO:0000313" key="2">
    <source>
        <dbReference type="Proteomes" id="UP000188268"/>
    </source>
</evidence>
<keyword evidence="2" id="KW-1185">Reference proteome</keyword>
<evidence type="ECO:0000313" key="1">
    <source>
        <dbReference type="EMBL" id="OMO67171.1"/>
    </source>
</evidence>
<organism evidence="1 2">
    <name type="scientific">Corchorus capsularis</name>
    <name type="common">Jute</name>
    <dbReference type="NCBI Taxonomy" id="210143"/>
    <lineage>
        <taxon>Eukaryota</taxon>
        <taxon>Viridiplantae</taxon>
        <taxon>Streptophyta</taxon>
        <taxon>Embryophyta</taxon>
        <taxon>Tracheophyta</taxon>
        <taxon>Spermatophyta</taxon>
        <taxon>Magnoliopsida</taxon>
        <taxon>eudicotyledons</taxon>
        <taxon>Gunneridae</taxon>
        <taxon>Pentapetalae</taxon>
        <taxon>rosids</taxon>
        <taxon>malvids</taxon>
        <taxon>Malvales</taxon>
        <taxon>Malvaceae</taxon>
        <taxon>Grewioideae</taxon>
        <taxon>Apeibeae</taxon>
        <taxon>Corchorus</taxon>
    </lineage>
</organism>
<proteinExistence type="predicted"/>